<evidence type="ECO:0000256" key="1">
    <source>
        <dbReference type="SAM" id="SignalP"/>
    </source>
</evidence>
<name>A0A840AWT0_9HYPH</name>
<evidence type="ECO:0000313" key="3">
    <source>
        <dbReference type="Proteomes" id="UP000553963"/>
    </source>
</evidence>
<evidence type="ECO:0000313" key="2">
    <source>
        <dbReference type="EMBL" id="MBB3932855.1"/>
    </source>
</evidence>
<dbReference type="AlphaFoldDB" id="A0A840AWT0"/>
<keyword evidence="3" id="KW-1185">Reference proteome</keyword>
<dbReference type="Gene3D" id="2.40.70.10">
    <property type="entry name" value="Acid Proteases"/>
    <property type="match status" value="1"/>
</dbReference>
<organism evidence="2 3">
    <name type="scientific">Kaistia hirudinis</name>
    <dbReference type="NCBI Taxonomy" id="1293440"/>
    <lineage>
        <taxon>Bacteria</taxon>
        <taxon>Pseudomonadati</taxon>
        <taxon>Pseudomonadota</taxon>
        <taxon>Alphaproteobacteria</taxon>
        <taxon>Hyphomicrobiales</taxon>
        <taxon>Kaistiaceae</taxon>
        <taxon>Kaistia</taxon>
    </lineage>
</organism>
<sequence length="342" mass="36447">MMSFRRLALALLPLLIAAPASAQEVSRPDYSAFSATTFLRFLNARDGEIRRSPHVGLSFGGRTISATLDTGSTGVVVAAALLPNFDQLPVIGDGKLTYTSSGRIMLGQWVTTPLTLVGADGASVTTAPMPVLAITRIACTETARRCEPSDDPRHTAMVGIGFGRERDAQAQSTRDKNPLLQITSTANQRRGYVVTAEGIHIGLTSAAAEGDFRFIKLKKMNKVDDWAGIPACISIGGQMPAACGSMLVDTGVGDMYMTAPPAQAPAVPLPDGTAVSIAVGDETASTPLYDFKVGDVAARMAPDRIFLHTSDERTFVNTGFHFLYGFDYLYDADGGYAAFRRR</sequence>
<dbReference type="Proteomes" id="UP000553963">
    <property type="component" value="Unassembled WGS sequence"/>
</dbReference>
<dbReference type="InterPro" id="IPR021109">
    <property type="entry name" value="Peptidase_aspartic_dom_sf"/>
</dbReference>
<keyword evidence="1" id="KW-0732">Signal</keyword>
<dbReference type="RefSeq" id="WP_246410052.1">
    <property type="nucleotide sequence ID" value="NZ_JACIDS010000005.1"/>
</dbReference>
<reference evidence="2 3" key="1">
    <citation type="submission" date="2020-08" db="EMBL/GenBank/DDBJ databases">
        <title>Genomic Encyclopedia of Type Strains, Phase IV (KMG-IV): sequencing the most valuable type-strain genomes for metagenomic binning, comparative biology and taxonomic classification.</title>
        <authorList>
            <person name="Goeker M."/>
        </authorList>
    </citation>
    <scope>NUCLEOTIDE SEQUENCE [LARGE SCALE GENOMIC DNA]</scope>
    <source>
        <strain evidence="2 3">DSM 25966</strain>
    </source>
</reference>
<gene>
    <name evidence="2" type="ORF">GGR25_003919</name>
</gene>
<comment type="caution">
    <text evidence="2">The sequence shown here is derived from an EMBL/GenBank/DDBJ whole genome shotgun (WGS) entry which is preliminary data.</text>
</comment>
<feature type="chain" id="PRO_5032972161" description="Aspartyl protease" evidence="1">
    <location>
        <begin position="23"/>
        <end position="342"/>
    </location>
</feature>
<protein>
    <recommendedName>
        <fullName evidence="4">Aspartyl protease</fullName>
    </recommendedName>
</protein>
<accession>A0A840AWT0</accession>
<feature type="signal peptide" evidence="1">
    <location>
        <begin position="1"/>
        <end position="22"/>
    </location>
</feature>
<dbReference type="EMBL" id="JACIDS010000005">
    <property type="protein sequence ID" value="MBB3932855.1"/>
    <property type="molecule type" value="Genomic_DNA"/>
</dbReference>
<proteinExistence type="predicted"/>
<evidence type="ECO:0008006" key="4">
    <source>
        <dbReference type="Google" id="ProtNLM"/>
    </source>
</evidence>